<protein>
    <submittedName>
        <fullName evidence="1">Uncharacterized protein</fullName>
    </submittedName>
</protein>
<accession>A0AAN9FDU1</accession>
<sequence length="75" mass="8327">MVMAEIENDVVVFGDDIVAVRSSSNCLADRETENSEKENPSPNCLIPTAPTGLRITNQQRWCFTVSHMSGDDDLR</sequence>
<dbReference type="EMBL" id="JAYWIO010000003">
    <property type="protein sequence ID" value="KAK7274532.1"/>
    <property type="molecule type" value="Genomic_DNA"/>
</dbReference>
<dbReference type="AlphaFoldDB" id="A0AAN9FDU1"/>
<evidence type="ECO:0000313" key="1">
    <source>
        <dbReference type="EMBL" id="KAK7274532.1"/>
    </source>
</evidence>
<gene>
    <name evidence="1" type="ORF">RIF29_15625</name>
</gene>
<name>A0AAN9FDU1_CROPI</name>
<proteinExistence type="predicted"/>
<reference evidence="1 2" key="1">
    <citation type="submission" date="2024-01" db="EMBL/GenBank/DDBJ databases">
        <title>The genomes of 5 underutilized Papilionoideae crops provide insights into root nodulation and disease resistanc.</title>
        <authorList>
            <person name="Yuan L."/>
        </authorList>
    </citation>
    <scope>NUCLEOTIDE SEQUENCE [LARGE SCALE GENOMIC DNA]</scope>
    <source>
        <strain evidence="1">ZHUSHIDOU_FW_LH</strain>
        <tissue evidence="1">Leaf</tissue>
    </source>
</reference>
<evidence type="ECO:0000313" key="2">
    <source>
        <dbReference type="Proteomes" id="UP001372338"/>
    </source>
</evidence>
<organism evidence="1 2">
    <name type="scientific">Crotalaria pallida</name>
    <name type="common">Smooth rattlebox</name>
    <name type="synonym">Crotalaria striata</name>
    <dbReference type="NCBI Taxonomy" id="3830"/>
    <lineage>
        <taxon>Eukaryota</taxon>
        <taxon>Viridiplantae</taxon>
        <taxon>Streptophyta</taxon>
        <taxon>Embryophyta</taxon>
        <taxon>Tracheophyta</taxon>
        <taxon>Spermatophyta</taxon>
        <taxon>Magnoliopsida</taxon>
        <taxon>eudicotyledons</taxon>
        <taxon>Gunneridae</taxon>
        <taxon>Pentapetalae</taxon>
        <taxon>rosids</taxon>
        <taxon>fabids</taxon>
        <taxon>Fabales</taxon>
        <taxon>Fabaceae</taxon>
        <taxon>Papilionoideae</taxon>
        <taxon>50 kb inversion clade</taxon>
        <taxon>genistoids sensu lato</taxon>
        <taxon>core genistoids</taxon>
        <taxon>Crotalarieae</taxon>
        <taxon>Crotalaria</taxon>
    </lineage>
</organism>
<keyword evidence="2" id="KW-1185">Reference proteome</keyword>
<dbReference type="Proteomes" id="UP001372338">
    <property type="component" value="Unassembled WGS sequence"/>
</dbReference>
<comment type="caution">
    <text evidence="1">The sequence shown here is derived from an EMBL/GenBank/DDBJ whole genome shotgun (WGS) entry which is preliminary data.</text>
</comment>